<evidence type="ECO:0000313" key="1">
    <source>
        <dbReference type="EMBL" id="GIY43441.1"/>
    </source>
</evidence>
<organism evidence="1 2">
    <name type="scientific">Caerostris extrusa</name>
    <name type="common">Bark spider</name>
    <name type="synonym">Caerostris bankana</name>
    <dbReference type="NCBI Taxonomy" id="172846"/>
    <lineage>
        <taxon>Eukaryota</taxon>
        <taxon>Metazoa</taxon>
        <taxon>Ecdysozoa</taxon>
        <taxon>Arthropoda</taxon>
        <taxon>Chelicerata</taxon>
        <taxon>Arachnida</taxon>
        <taxon>Araneae</taxon>
        <taxon>Araneomorphae</taxon>
        <taxon>Entelegynae</taxon>
        <taxon>Araneoidea</taxon>
        <taxon>Araneidae</taxon>
        <taxon>Caerostris</taxon>
    </lineage>
</organism>
<name>A0AAV4TDZ4_CAEEX</name>
<dbReference type="EMBL" id="BPLR01010977">
    <property type="protein sequence ID" value="GIY43441.1"/>
    <property type="molecule type" value="Genomic_DNA"/>
</dbReference>
<keyword evidence="2" id="KW-1185">Reference proteome</keyword>
<accession>A0AAV4TDZ4</accession>
<comment type="caution">
    <text evidence="1">The sequence shown here is derived from an EMBL/GenBank/DDBJ whole genome shotgun (WGS) entry which is preliminary data.</text>
</comment>
<dbReference type="AlphaFoldDB" id="A0AAV4TDZ4"/>
<proteinExistence type="predicted"/>
<sequence>MDVLFLTAVPTSTRVGSGRGYEHHGTEAAVQEGRHHRVCGRMLVDTLSLLCNGEYYDPSEDRISKRNSLTQGPYLQESRAYYQAQSQLVVQPVSNFSFNLRQNLPNQ</sequence>
<gene>
    <name evidence="1" type="ORF">CEXT_760401</name>
</gene>
<protein>
    <submittedName>
        <fullName evidence="1">Uncharacterized protein</fullName>
    </submittedName>
</protein>
<reference evidence="1 2" key="1">
    <citation type="submission" date="2021-06" db="EMBL/GenBank/DDBJ databases">
        <title>Caerostris extrusa draft genome.</title>
        <authorList>
            <person name="Kono N."/>
            <person name="Arakawa K."/>
        </authorList>
    </citation>
    <scope>NUCLEOTIDE SEQUENCE [LARGE SCALE GENOMIC DNA]</scope>
</reference>
<evidence type="ECO:0000313" key="2">
    <source>
        <dbReference type="Proteomes" id="UP001054945"/>
    </source>
</evidence>
<dbReference type="Proteomes" id="UP001054945">
    <property type="component" value="Unassembled WGS sequence"/>
</dbReference>